<name>A0A9N9NUC3_9GLOM</name>
<dbReference type="EMBL" id="CAJVPS010044693">
    <property type="protein sequence ID" value="CAG8757965.1"/>
    <property type="molecule type" value="Genomic_DNA"/>
</dbReference>
<gene>
    <name evidence="1" type="ORF">ALEPTO_LOCUS13556</name>
</gene>
<feature type="non-terminal residue" evidence="1">
    <location>
        <position position="1"/>
    </location>
</feature>
<dbReference type="Proteomes" id="UP000789508">
    <property type="component" value="Unassembled WGS sequence"/>
</dbReference>
<evidence type="ECO:0000313" key="2">
    <source>
        <dbReference type="Proteomes" id="UP000789508"/>
    </source>
</evidence>
<dbReference type="AlphaFoldDB" id="A0A9N9NUC3"/>
<accession>A0A9N9NUC3</accession>
<reference evidence="1" key="1">
    <citation type="submission" date="2021-06" db="EMBL/GenBank/DDBJ databases">
        <authorList>
            <person name="Kallberg Y."/>
            <person name="Tangrot J."/>
            <person name="Rosling A."/>
        </authorList>
    </citation>
    <scope>NUCLEOTIDE SEQUENCE</scope>
    <source>
        <strain evidence="1">FL130A</strain>
    </source>
</reference>
<dbReference type="OrthoDB" id="2494744at2759"/>
<evidence type="ECO:0000313" key="1">
    <source>
        <dbReference type="EMBL" id="CAG8757965.1"/>
    </source>
</evidence>
<proteinExistence type="predicted"/>
<comment type="caution">
    <text evidence="1">The sequence shown here is derived from an EMBL/GenBank/DDBJ whole genome shotgun (WGS) entry which is preliminary data.</text>
</comment>
<organism evidence="1 2">
    <name type="scientific">Ambispora leptoticha</name>
    <dbReference type="NCBI Taxonomy" id="144679"/>
    <lineage>
        <taxon>Eukaryota</taxon>
        <taxon>Fungi</taxon>
        <taxon>Fungi incertae sedis</taxon>
        <taxon>Mucoromycota</taxon>
        <taxon>Glomeromycotina</taxon>
        <taxon>Glomeromycetes</taxon>
        <taxon>Archaeosporales</taxon>
        <taxon>Ambisporaceae</taxon>
        <taxon>Ambispora</taxon>
    </lineage>
</organism>
<sequence length="238" mass="27985">HQINNRLVWFNQQRITTWHTSQGNINWTQTLQYITYGERPLALNMDPYSSAIKNFKVKLISEELPVYLLLHWRNTTKYPDYRCPRCFNGPEDIMHLLICIRNNLHLTTLITQVVQETFRKLEIPHLGLDTFIQSFINLHINKKMPLGIINDETLALFEKNKDKHKYTPLIHHNIISAIYKKVWLISRATKHNPIFPPPPPLQLPVLHKTKPLTPTLICNKLNQYITHGQSSLNFLIKD</sequence>
<protein>
    <submittedName>
        <fullName evidence="1">4576_t:CDS:1</fullName>
    </submittedName>
</protein>
<keyword evidence="2" id="KW-1185">Reference proteome</keyword>